<accession>A0AAV5X3F0</accession>
<dbReference type="GO" id="GO:0005789">
    <property type="term" value="C:endoplasmic reticulum membrane"/>
    <property type="evidence" value="ECO:0007669"/>
    <property type="project" value="UniProtKB-SubCell"/>
</dbReference>
<evidence type="ECO:0000313" key="19">
    <source>
        <dbReference type="EMBL" id="GMT36519.1"/>
    </source>
</evidence>
<evidence type="ECO:0000256" key="5">
    <source>
        <dbReference type="ARBA" id="ARBA00022692"/>
    </source>
</evidence>
<comment type="cofactor">
    <cofactor evidence="1 16 17">
        <name>pyridoxal 5'-phosphate</name>
        <dbReference type="ChEBI" id="CHEBI:597326"/>
    </cofactor>
</comment>
<feature type="transmembrane region" description="Helical" evidence="18">
    <location>
        <begin position="24"/>
        <end position="43"/>
    </location>
</feature>
<evidence type="ECO:0000256" key="10">
    <source>
        <dbReference type="ARBA" id="ARBA00023098"/>
    </source>
</evidence>
<organism evidence="19 20">
    <name type="scientific">Pristionchus fissidentatus</name>
    <dbReference type="NCBI Taxonomy" id="1538716"/>
    <lineage>
        <taxon>Eukaryota</taxon>
        <taxon>Metazoa</taxon>
        <taxon>Ecdysozoa</taxon>
        <taxon>Nematoda</taxon>
        <taxon>Chromadorea</taxon>
        <taxon>Rhabditida</taxon>
        <taxon>Rhabditina</taxon>
        <taxon>Diplogasteromorpha</taxon>
        <taxon>Diplogasteroidea</taxon>
        <taxon>Neodiplogasteridae</taxon>
        <taxon>Pristionchus</taxon>
    </lineage>
</organism>
<dbReference type="GO" id="GO:0030149">
    <property type="term" value="P:sphingolipid catabolic process"/>
    <property type="evidence" value="ECO:0007669"/>
    <property type="project" value="TreeGrafter"/>
</dbReference>
<evidence type="ECO:0000256" key="12">
    <source>
        <dbReference type="ARBA" id="ARBA00023239"/>
    </source>
</evidence>
<name>A0AAV5X3F0_9BILA</name>
<evidence type="ECO:0000256" key="2">
    <source>
        <dbReference type="ARBA" id="ARBA00004389"/>
    </source>
</evidence>
<dbReference type="GO" id="GO:0030170">
    <property type="term" value="F:pyridoxal phosphate binding"/>
    <property type="evidence" value="ECO:0007669"/>
    <property type="project" value="InterPro"/>
</dbReference>
<dbReference type="InterPro" id="IPR002129">
    <property type="entry name" value="PyrdxlP-dep_de-COase"/>
</dbReference>
<dbReference type="EMBL" id="BTSY01000007">
    <property type="protein sequence ID" value="GMT36519.1"/>
    <property type="molecule type" value="Genomic_DNA"/>
</dbReference>
<reference evidence="19" key="1">
    <citation type="submission" date="2023-10" db="EMBL/GenBank/DDBJ databases">
        <title>Genome assembly of Pristionchus species.</title>
        <authorList>
            <person name="Yoshida K."/>
            <person name="Sommer R.J."/>
        </authorList>
    </citation>
    <scope>NUCLEOTIDE SEQUENCE</scope>
    <source>
        <strain evidence="19">RS5133</strain>
    </source>
</reference>
<dbReference type="InterPro" id="IPR050477">
    <property type="entry name" value="GrpII_AminoAcid_Decarb"/>
</dbReference>
<dbReference type="SUPFAM" id="SSF53383">
    <property type="entry name" value="PLP-dependent transferases"/>
    <property type="match status" value="1"/>
</dbReference>
<keyword evidence="12 17" id="KW-0456">Lyase</keyword>
<keyword evidence="11 18" id="KW-0472">Membrane</keyword>
<keyword evidence="10" id="KW-0443">Lipid metabolism</keyword>
<keyword evidence="9 18" id="KW-1133">Transmembrane helix</keyword>
<dbReference type="AlphaFoldDB" id="A0AAV5X3F0"/>
<keyword evidence="8" id="KW-0746">Sphingolipid metabolism</keyword>
<dbReference type="PANTHER" id="PTHR42735:SF15">
    <property type="entry name" value="SPHINGOSINE PHOSPHATE LYASE"/>
    <property type="match status" value="1"/>
</dbReference>
<keyword evidence="20" id="KW-1185">Reference proteome</keyword>
<evidence type="ECO:0000256" key="13">
    <source>
        <dbReference type="ARBA" id="ARBA00038302"/>
    </source>
</evidence>
<evidence type="ECO:0000256" key="18">
    <source>
        <dbReference type="SAM" id="Phobius"/>
    </source>
</evidence>
<dbReference type="EC" id="4.1.2.27" evidence="14"/>
<dbReference type="Gene3D" id="3.90.1150.10">
    <property type="entry name" value="Aspartate Aminotransferase, domain 1"/>
    <property type="match status" value="1"/>
</dbReference>
<evidence type="ECO:0000256" key="3">
    <source>
        <dbReference type="ARBA" id="ARBA00004760"/>
    </source>
</evidence>
<dbReference type="Pfam" id="PF00282">
    <property type="entry name" value="Pyridoxal_deC"/>
    <property type="match status" value="1"/>
</dbReference>
<comment type="subcellular location">
    <subcellularLocation>
        <location evidence="2">Endoplasmic reticulum membrane</location>
        <topology evidence="2">Single-pass membrane protein</topology>
    </subcellularLocation>
</comment>
<evidence type="ECO:0000256" key="7">
    <source>
        <dbReference type="ARBA" id="ARBA00022898"/>
    </source>
</evidence>
<comment type="similarity">
    <text evidence="13">Belongs to the group II decarboxylase family. Sphingosine-1-phosphate lyase subfamily.</text>
</comment>
<feature type="non-terminal residue" evidence="19">
    <location>
        <position position="1"/>
    </location>
</feature>
<dbReference type="FunFam" id="3.40.640.10:FF:000020">
    <property type="entry name" value="sphingosine-1-phosphate lyase 1"/>
    <property type="match status" value="1"/>
</dbReference>
<feature type="non-terminal residue" evidence="19">
    <location>
        <position position="551"/>
    </location>
</feature>
<keyword evidence="5 18" id="KW-0812">Transmembrane</keyword>
<keyword evidence="7 16" id="KW-0663">Pyridoxal phosphate</keyword>
<dbReference type="InterPro" id="IPR015421">
    <property type="entry name" value="PyrdxlP-dep_Trfase_major"/>
</dbReference>
<dbReference type="Gene3D" id="3.40.640.10">
    <property type="entry name" value="Type I PLP-dependent aspartate aminotransferase-like (Major domain)"/>
    <property type="match status" value="1"/>
</dbReference>
<dbReference type="InterPro" id="IPR015424">
    <property type="entry name" value="PyrdxlP-dep_Trfase"/>
</dbReference>
<comment type="pathway">
    <text evidence="4">Sphingolipid metabolism.</text>
</comment>
<feature type="modified residue" description="N6-(pyridoxal phosphate)lysine" evidence="16">
    <location>
        <position position="346"/>
    </location>
</feature>
<dbReference type="PANTHER" id="PTHR42735">
    <property type="match status" value="1"/>
</dbReference>
<evidence type="ECO:0000256" key="9">
    <source>
        <dbReference type="ARBA" id="ARBA00022989"/>
    </source>
</evidence>
<evidence type="ECO:0000256" key="17">
    <source>
        <dbReference type="RuleBase" id="RU000382"/>
    </source>
</evidence>
<proteinExistence type="inferred from homology"/>
<evidence type="ECO:0000256" key="16">
    <source>
        <dbReference type="PIRSR" id="PIRSR602129-50"/>
    </source>
</evidence>
<dbReference type="Gene3D" id="6.10.140.2150">
    <property type="match status" value="1"/>
</dbReference>
<dbReference type="InterPro" id="IPR015422">
    <property type="entry name" value="PyrdxlP-dep_Trfase_small"/>
</dbReference>
<evidence type="ECO:0000256" key="4">
    <source>
        <dbReference type="ARBA" id="ARBA00004991"/>
    </source>
</evidence>
<evidence type="ECO:0000256" key="8">
    <source>
        <dbReference type="ARBA" id="ARBA00022919"/>
    </source>
</evidence>
<sequence>DRVIDLVYNNYMFLNDAALDVNPLLLSFLSAAAGGYIVHLIYVQRITTRSILDRLFATFCFYVKRLPIIRGLIQESMDTADQSIKVMIHKNDSSRDWLTTLPAGPMSRQDILLRSVQYDNRENSGLYAREKPDFLNGRVSGAVFNLEQDLEELRTYKGLFGQYAFSNPLWPQCFPGLRRMEAEVTKMVITMLNGGPECSGTMTAGGSMSIHQAILAYRNRAIKKGILFPEIILPSSAHIAFFKAAEMFGLAIRQIAVPEDTFVVRPADVKAAINSNTACIVGSAPNYPFGTVDPIEELGQIGLKYDVPLHVDACCGGFLIPFFADEQVPFDFRVPGVSSISADTHKYGLAPKGSSVIAFASKELRRFTYFTGANWQGGIYASPTIEGSRNGSAIAVTWGAMLYHGEDAYKNSAEAVRATTRAIREGIRGMEGMQLMGEGDICIVAWRNSIVDDYALSELMERRGFVLSPLQFPKGCHLMVTPMHTKGDFVGTFLAAMEKAIADLKKNPKSVTGGTCAFYGGTVNLPDRDIVKDLASIYLDNVYEFPPETSR</sequence>
<protein>
    <recommendedName>
        <fullName evidence="14">sphinganine-1-phosphate aldolase</fullName>
        <ecNumber evidence="14">4.1.2.27</ecNumber>
    </recommendedName>
    <alternativeName>
        <fullName evidence="15">Sphingosine-1-phosphate aldolase</fullName>
    </alternativeName>
</protein>
<gene>
    <name evidence="19" type="ORF">PFISCL1PPCAC_27816</name>
</gene>
<dbReference type="Proteomes" id="UP001432322">
    <property type="component" value="Unassembled WGS sequence"/>
</dbReference>
<evidence type="ECO:0000256" key="11">
    <source>
        <dbReference type="ARBA" id="ARBA00023136"/>
    </source>
</evidence>
<comment type="pathway">
    <text evidence="3">Lipid metabolism; sphingolipid metabolism.</text>
</comment>
<dbReference type="GO" id="GO:0008117">
    <property type="term" value="F:sphinganine-1-phosphate aldolase activity"/>
    <property type="evidence" value="ECO:0007669"/>
    <property type="project" value="UniProtKB-EC"/>
</dbReference>
<dbReference type="GO" id="GO:0019752">
    <property type="term" value="P:carboxylic acid metabolic process"/>
    <property type="evidence" value="ECO:0007669"/>
    <property type="project" value="InterPro"/>
</dbReference>
<evidence type="ECO:0000256" key="6">
    <source>
        <dbReference type="ARBA" id="ARBA00022824"/>
    </source>
</evidence>
<evidence type="ECO:0000256" key="15">
    <source>
        <dbReference type="ARBA" id="ARBA00042568"/>
    </source>
</evidence>
<evidence type="ECO:0000256" key="1">
    <source>
        <dbReference type="ARBA" id="ARBA00001933"/>
    </source>
</evidence>
<comment type="caution">
    <text evidence="19">The sequence shown here is derived from an EMBL/GenBank/DDBJ whole genome shotgun (WGS) entry which is preliminary data.</text>
</comment>
<keyword evidence="6" id="KW-0256">Endoplasmic reticulum</keyword>
<evidence type="ECO:0000313" key="20">
    <source>
        <dbReference type="Proteomes" id="UP001432322"/>
    </source>
</evidence>
<evidence type="ECO:0000256" key="14">
    <source>
        <dbReference type="ARBA" id="ARBA00038965"/>
    </source>
</evidence>